<dbReference type="Pfam" id="PF00367">
    <property type="entry name" value="PTS_EIIB"/>
    <property type="match status" value="1"/>
</dbReference>
<evidence type="ECO:0000256" key="7">
    <source>
        <dbReference type="SAM" id="MobiDB-lite"/>
    </source>
</evidence>
<dbReference type="PROSITE" id="PS51098">
    <property type="entry name" value="PTS_EIIB_TYPE_1"/>
    <property type="match status" value="1"/>
</dbReference>
<keyword evidence="4" id="KW-0598">Phosphotransferase system</keyword>
<dbReference type="Gene3D" id="3.30.1360.60">
    <property type="entry name" value="Glucose permease domain IIB"/>
    <property type="match status" value="1"/>
</dbReference>
<name>A0ABT6PIG9_9PSEU</name>
<dbReference type="EMBL" id="JASAOF010000001">
    <property type="protein sequence ID" value="MDI2027443.1"/>
    <property type="molecule type" value="Genomic_DNA"/>
</dbReference>
<dbReference type="InterPro" id="IPR001996">
    <property type="entry name" value="PTS_IIB_1"/>
</dbReference>
<evidence type="ECO:0000256" key="3">
    <source>
        <dbReference type="ARBA" id="ARBA00022679"/>
    </source>
</evidence>
<dbReference type="RefSeq" id="WP_281453803.1">
    <property type="nucleotide sequence ID" value="NZ_JASAOF010000001.1"/>
</dbReference>
<dbReference type="NCBIfam" id="TIGR00826">
    <property type="entry name" value="EIIB_glc"/>
    <property type="match status" value="1"/>
</dbReference>
<proteinExistence type="predicted"/>
<keyword evidence="10" id="KW-1185">Reference proteome</keyword>
<evidence type="ECO:0000313" key="10">
    <source>
        <dbReference type="Proteomes" id="UP001237595"/>
    </source>
</evidence>
<dbReference type="PANTHER" id="PTHR30009">
    <property type="entry name" value="CYTOCHROME C-TYPE SYNTHESIS PROTEIN AND PTS TRANSMEMBRANE COMPONENT"/>
    <property type="match status" value="1"/>
</dbReference>
<organism evidence="9 10">
    <name type="scientific">Saccharopolyspora ipomoeae</name>
    <dbReference type="NCBI Taxonomy" id="3042027"/>
    <lineage>
        <taxon>Bacteria</taxon>
        <taxon>Bacillati</taxon>
        <taxon>Actinomycetota</taxon>
        <taxon>Actinomycetes</taxon>
        <taxon>Pseudonocardiales</taxon>
        <taxon>Pseudonocardiaceae</taxon>
        <taxon>Saccharopolyspora</taxon>
    </lineage>
</organism>
<keyword evidence="2" id="KW-0762">Sugar transport</keyword>
<gene>
    <name evidence="9" type="ORF">QFW96_02420</name>
</gene>
<comment type="caution">
    <text evidence="9">The sequence shown here is derived from an EMBL/GenBank/DDBJ whole genome shotgun (WGS) entry which is preliminary data.</text>
</comment>
<reference evidence="9 10" key="1">
    <citation type="submission" date="2023-04" db="EMBL/GenBank/DDBJ databases">
        <title>Draft genome sequence of Saccharopolyspora sp. TS4A08 isolated from sweet potato rhizospheric soil.</title>
        <authorList>
            <person name="Suksaard P."/>
            <person name="Duangmal K."/>
        </authorList>
    </citation>
    <scope>NUCLEOTIDE SEQUENCE [LARGE SCALE GENOMIC DNA]</scope>
    <source>
        <strain evidence="9 10">TS4A08</strain>
    </source>
</reference>
<sequence length="120" mass="12573">MRRHAIRCQHGSVFVAASTSRGARSSRRGGRTAAAEARREHVVAQDKAQAILSALGGGDNIVEIEPCITRLRCEVEDGSKVDEAGLKAAGAHGVMLQGEVVQVVVGPEADTLAGDIEDLM</sequence>
<dbReference type="InterPro" id="IPR050429">
    <property type="entry name" value="PTS_Glucose_EIICBA"/>
</dbReference>
<keyword evidence="5" id="KW-0418">Kinase</keyword>
<evidence type="ECO:0000259" key="8">
    <source>
        <dbReference type="PROSITE" id="PS51098"/>
    </source>
</evidence>
<evidence type="ECO:0000256" key="5">
    <source>
        <dbReference type="ARBA" id="ARBA00022777"/>
    </source>
</evidence>
<keyword evidence="3 9" id="KW-0808">Transferase</keyword>
<accession>A0ABT6PIG9</accession>
<evidence type="ECO:0000313" key="9">
    <source>
        <dbReference type="EMBL" id="MDI2027443.1"/>
    </source>
</evidence>
<dbReference type="EC" id="2.7.1.-" evidence="9"/>
<feature type="domain" description="PTS EIIB type-1" evidence="8">
    <location>
        <begin position="45"/>
        <end position="120"/>
    </location>
</feature>
<keyword evidence="1" id="KW-0813">Transport</keyword>
<evidence type="ECO:0000256" key="2">
    <source>
        <dbReference type="ARBA" id="ARBA00022597"/>
    </source>
</evidence>
<dbReference type="InterPro" id="IPR036878">
    <property type="entry name" value="Glu_permease_IIB"/>
</dbReference>
<feature type="region of interest" description="Disordered" evidence="7">
    <location>
        <begin position="19"/>
        <end position="39"/>
    </location>
</feature>
<dbReference type="SUPFAM" id="SSF55604">
    <property type="entry name" value="Glucose permease domain IIB"/>
    <property type="match status" value="1"/>
</dbReference>
<evidence type="ECO:0000256" key="4">
    <source>
        <dbReference type="ARBA" id="ARBA00022683"/>
    </source>
</evidence>
<protein>
    <submittedName>
        <fullName evidence="9">Glucose PTS transporter subunit EIIB</fullName>
        <ecNumber evidence="9">2.7.1.-</ecNumber>
    </submittedName>
</protein>
<dbReference type="InterPro" id="IPR018113">
    <property type="entry name" value="PTrfase_EIIB_Cys"/>
</dbReference>
<evidence type="ECO:0000256" key="1">
    <source>
        <dbReference type="ARBA" id="ARBA00022448"/>
    </source>
</evidence>
<dbReference type="Proteomes" id="UP001237595">
    <property type="component" value="Unassembled WGS sequence"/>
</dbReference>
<dbReference type="GO" id="GO:0016740">
    <property type="term" value="F:transferase activity"/>
    <property type="evidence" value="ECO:0007669"/>
    <property type="project" value="UniProtKB-KW"/>
</dbReference>
<evidence type="ECO:0000256" key="6">
    <source>
        <dbReference type="PROSITE-ProRule" id="PRU00421"/>
    </source>
</evidence>
<feature type="active site" description="Phosphocysteine intermediate; for EIIB activity" evidence="6">
    <location>
        <position position="67"/>
    </location>
</feature>